<evidence type="ECO:0008006" key="5">
    <source>
        <dbReference type="Google" id="ProtNLM"/>
    </source>
</evidence>
<feature type="chain" id="PRO_5007561827" description="Cyclic phosphodiesterase" evidence="2">
    <location>
        <begin position="25"/>
        <end position="256"/>
    </location>
</feature>
<dbReference type="Pfam" id="PF07823">
    <property type="entry name" value="CPDase"/>
    <property type="match status" value="1"/>
</dbReference>
<evidence type="ECO:0000256" key="1">
    <source>
        <dbReference type="SAM" id="MobiDB-lite"/>
    </source>
</evidence>
<comment type="caution">
    <text evidence="3">The sequence shown here is derived from an EMBL/GenBank/DDBJ whole genome shotgun (WGS) entry which is preliminary data.</text>
</comment>
<evidence type="ECO:0000313" key="4">
    <source>
        <dbReference type="Proteomes" id="UP000075714"/>
    </source>
</evidence>
<dbReference type="GO" id="GO:0009187">
    <property type="term" value="P:cyclic nucleotide metabolic process"/>
    <property type="evidence" value="ECO:0007669"/>
    <property type="project" value="TreeGrafter"/>
</dbReference>
<dbReference type="Proteomes" id="UP000075714">
    <property type="component" value="Unassembled WGS sequence"/>
</dbReference>
<protein>
    <recommendedName>
        <fullName evidence="5">Cyclic phosphodiesterase</fullName>
    </recommendedName>
</protein>
<feature type="signal peptide" evidence="2">
    <location>
        <begin position="1"/>
        <end position="24"/>
    </location>
</feature>
<dbReference type="SUPFAM" id="SSF55144">
    <property type="entry name" value="LigT-like"/>
    <property type="match status" value="1"/>
</dbReference>
<dbReference type="EMBL" id="LSYV01000084">
    <property type="protein sequence ID" value="KXZ43694.1"/>
    <property type="molecule type" value="Genomic_DNA"/>
</dbReference>
<evidence type="ECO:0000256" key="2">
    <source>
        <dbReference type="SAM" id="SignalP"/>
    </source>
</evidence>
<dbReference type="InterPro" id="IPR012386">
    <property type="entry name" value="Cyclic-nucl_3Pdiesterase"/>
</dbReference>
<feature type="compositionally biased region" description="Basic residues" evidence="1">
    <location>
        <begin position="36"/>
        <end position="55"/>
    </location>
</feature>
<dbReference type="PANTHER" id="PTHR28141:SF1">
    <property type="entry name" value="2',3'-CYCLIC-NUCLEOTIDE 3'-PHOSPHODIESTERASE"/>
    <property type="match status" value="1"/>
</dbReference>
<evidence type="ECO:0000313" key="3">
    <source>
        <dbReference type="EMBL" id="KXZ43694.1"/>
    </source>
</evidence>
<name>A0A150G1J6_GONPE</name>
<sequence>MPDAPGRRLRWALLIGIILSVTYAYCSAERAAHLRQSHAKQRRRPQHLLPPHHRPLSSCRGSAAAAAMSSEGLKESYSLWAMPKGRLGDQLRAEIAALAERQGAPAFPPHVTVLGDIERPREEMIRMTKELAAQVKKYRINFVDVTRGSIFYQCVYLLVAKDEGTMAAAATARKVFDRTTPPYMPHLSLLYSDIDEAERDKVVKYERDRLYGESSGYDTLLVENGYEVGSFAIWYTPTEDKSLKSWCLVDEIELSG</sequence>
<dbReference type="InterPro" id="IPR009097">
    <property type="entry name" value="Cyclic_Pdiesterase"/>
</dbReference>
<gene>
    <name evidence="3" type="ORF">GPECTOR_83g306</name>
</gene>
<dbReference type="STRING" id="33097.A0A150G1J6"/>
<dbReference type="OrthoDB" id="514292at2759"/>
<keyword evidence="2" id="KW-0732">Signal</keyword>
<dbReference type="FunFam" id="3.90.1140.10:FF:000007">
    <property type="entry name" value="Cyclic phosphodiesterase"/>
    <property type="match status" value="1"/>
</dbReference>
<reference evidence="4" key="1">
    <citation type="journal article" date="2016" name="Nat. Commun.">
        <title>The Gonium pectorale genome demonstrates co-option of cell cycle regulation during the evolution of multicellularity.</title>
        <authorList>
            <person name="Hanschen E.R."/>
            <person name="Marriage T.N."/>
            <person name="Ferris P.J."/>
            <person name="Hamaji T."/>
            <person name="Toyoda A."/>
            <person name="Fujiyama A."/>
            <person name="Neme R."/>
            <person name="Noguchi H."/>
            <person name="Minakuchi Y."/>
            <person name="Suzuki M."/>
            <person name="Kawai-Toyooka H."/>
            <person name="Smith D.R."/>
            <person name="Sparks H."/>
            <person name="Anderson J."/>
            <person name="Bakaric R."/>
            <person name="Luria V."/>
            <person name="Karger A."/>
            <person name="Kirschner M.W."/>
            <person name="Durand P.M."/>
            <person name="Michod R.E."/>
            <person name="Nozaki H."/>
            <person name="Olson B.J."/>
        </authorList>
    </citation>
    <scope>NUCLEOTIDE SEQUENCE [LARGE SCALE GENOMIC DNA]</scope>
    <source>
        <strain evidence="4">NIES-2863</strain>
    </source>
</reference>
<feature type="region of interest" description="Disordered" evidence="1">
    <location>
        <begin position="36"/>
        <end position="61"/>
    </location>
</feature>
<organism evidence="3 4">
    <name type="scientific">Gonium pectorale</name>
    <name type="common">Green alga</name>
    <dbReference type="NCBI Taxonomy" id="33097"/>
    <lineage>
        <taxon>Eukaryota</taxon>
        <taxon>Viridiplantae</taxon>
        <taxon>Chlorophyta</taxon>
        <taxon>core chlorophytes</taxon>
        <taxon>Chlorophyceae</taxon>
        <taxon>CS clade</taxon>
        <taxon>Chlamydomonadales</taxon>
        <taxon>Volvocaceae</taxon>
        <taxon>Gonium</taxon>
    </lineage>
</organism>
<dbReference type="PANTHER" id="PTHR28141">
    <property type="entry name" value="2',3'-CYCLIC-NUCLEOTIDE 3'-PHOSPHODIESTERASE"/>
    <property type="match status" value="1"/>
</dbReference>
<dbReference type="AlphaFoldDB" id="A0A150G1J6"/>
<keyword evidence="4" id="KW-1185">Reference proteome</keyword>
<proteinExistence type="predicted"/>
<accession>A0A150G1J6</accession>
<dbReference type="Gene3D" id="3.90.1140.10">
    <property type="entry name" value="Cyclic phosphodiesterase"/>
    <property type="match status" value="1"/>
</dbReference>
<dbReference type="GO" id="GO:0004113">
    <property type="term" value="F:2',3'-cyclic-nucleotide 3'-phosphodiesterase activity"/>
    <property type="evidence" value="ECO:0007669"/>
    <property type="project" value="TreeGrafter"/>
</dbReference>